<evidence type="ECO:0000256" key="4">
    <source>
        <dbReference type="ARBA" id="ARBA00022777"/>
    </source>
</evidence>
<reference evidence="7" key="1">
    <citation type="journal article" date="2019" name="Int. J. Syst. Evol. Microbiol.">
        <title>The Global Catalogue of Microorganisms (GCM) 10K type strain sequencing project: providing services to taxonomists for standard genome sequencing and annotation.</title>
        <authorList>
            <consortium name="The Broad Institute Genomics Platform"/>
            <consortium name="The Broad Institute Genome Sequencing Center for Infectious Disease"/>
            <person name="Wu L."/>
            <person name="Ma J."/>
        </authorList>
    </citation>
    <scope>NUCLEOTIDE SEQUENCE [LARGE SCALE GENOMIC DNA]</scope>
    <source>
        <strain evidence="7">JCM 16929</strain>
    </source>
</reference>
<evidence type="ECO:0000313" key="6">
    <source>
        <dbReference type="EMBL" id="GAA3628132.1"/>
    </source>
</evidence>
<proteinExistence type="predicted"/>
<dbReference type="InterPro" id="IPR036890">
    <property type="entry name" value="HATPase_C_sf"/>
</dbReference>
<dbReference type="InterPro" id="IPR050482">
    <property type="entry name" value="Sensor_HK_TwoCompSys"/>
</dbReference>
<organism evidence="6 7">
    <name type="scientific">Microlunatus ginsengisoli</name>
    <dbReference type="NCBI Taxonomy" id="363863"/>
    <lineage>
        <taxon>Bacteria</taxon>
        <taxon>Bacillati</taxon>
        <taxon>Actinomycetota</taxon>
        <taxon>Actinomycetes</taxon>
        <taxon>Propionibacteriales</taxon>
        <taxon>Propionibacteriaceae</taxon>
        <taxon>Microlunatus</taxon>
    </lineage>
</organism>
<dbReference type="Gene3D" id="3.30.565.10">
    <property type="entry name" value="Histidine kinase-like ATPase, C-terminal domain"/>
    <property type="match status" value="1"/>
</dbReference>
<name>A0ABP7AAA1_9ACTN</name>
<comment type="catalytic activity">
    <reaction evidence="1">
        <text>ATP + protein L-histidine = ADP + protein N-phospho-L-histidine.</text>
        <dbReference type="EC" id="2.7.13.3"/>
    </reaction>
</comment>
<evidence type="ECO:0000256" key="1">
    <source>
        <dbReference type="ARBA" id="ARBA00000085"/>
    </source>
</evidence>
<evidence type="ECO:0000313" key="7">
    <source>
        <dbReference type="Proteomes" id="UP001501490"/>
    </source>
</evidence>
<accession>A0ABP7AAA1</accession>
<evidence type="ECO:0000256" key="3">
    <source>
        <dbReference type="ARBA" id="ARBA00022679"/>
    </source>
</evidence>
<gene>
    <name evidence="6" type="ORF">GCM10022236_33070</name>
</gene>
<keyword evidence="5" id="KW-0902">Two-component regulatory system</keyword>
<evidence type="ECO:0000256" key="5">
    <source>
        <dbReference type="ARBA" id="ARBA00023012"/>
    </source>
</evidence>
<dbReference type="SUPFAM" id="SSF55874">
    <property type="entry name" value="ATPase domain of HSP90 chaperone/DNA topoisomerase II/histidine kinase"/>
    <property type="match status" value="1"/>
</dbReference>
<dbReference type="Proteomes" id="UP001501490">
    <property type="component" value="Unassembled WGS sequence"/>
</dbReference>
<dbReference type="PANTHER" id="PTHR24421:SF10">
    <property type="entry name" value="NITRATE_NITRITE SENSOR PROTEIN NARQ"/>
    <property type="match status" value="1"/>
</dbReference>
<keyword evidence="3" id="KW-0808">Transferase</keyword>
<sequence>MDPVPERGPADPVAAVESVLRGPVGVQLGASLDVLGPARPVGAEVAAALAAVAREGLTNANKHAPGARVAATLAFEPGTVRLEIVNGLAASGSAAEPGSALSDTGGGAGLRGLRERVHAVGGRLEAGAEGRRWVLAAACPAPAIGPAAPGDPAATSRGTRA</sequence>
<keyword evidence="7" id="KW-1185">Reference proteome</keyword>
<dbReference type="PANTHER" id="PTHR24421">
    <property type="entry name" value="NITRATE/NITRITE SENSOR PROTEIN NARX-RELATED"/>
    <property type="match status" value="1"/>
</dbReference>
<protein>
    <recommendedName>
        <fullName evidence="2">histidine kinase</fullName>
        <ecNumber evidence="2">2.7.13.3</ecNumber>
    </recommendedName>
</protein>
<evidence type="ECO:0000256" key="2">
    <source>
        <dbReference type="ARBA" id="ARBA00012438"/>
    </source>
</evidence>
<comment type="caution">
    <text evidence="6">The sequence shown here is derived from an EMBL/GenBank/DDBJ whole genome shotgun (WGS) entry which is preliminary data.</text>
</comment>
<keyword evidence="4" id="KW-0418">Kinase</keyword>
<dbReference type="EC" id="2.7.13.3" evidence="2"/>
<dbReference type="EMBL" id="BAABAB010000022">
    <property type="protein sequence ID" value="GAA3628132.1"/>
    <property type="molecule type" value="Genomic_DNA"/>
</dbReference>